<dbReference type="GO" id="GO:0000977">
    <property type="term" value="F:RNA polymerase II transcription regulatory region sequence-specific DNA binding"/>
    <property type="evidence" value="ECO:0007669"/>
    <property type="project" value="TreeGrafter"/>
</dbReference>
<dbReference type="InterPro" id="IPR015660">
    <property type="entry name" value="MASH1/Ascl1a-like"/>
</dbReference>
<evidence type="ECO:0000256" key="3">
    <source>
        <dbReference type="ARBA" id="ARBA00023163"/>
    </source>
</evidence>
<dbReference type="GO" id="GO:0046983">
    <property type="term" value="F:protein dimerization activity"/>
    <property type="evidence" value="ECO:0007669"/>
    <property type="project" value="InterPro"/>
</dbReference>
<dbReference type="InterPro" id="IPR011598">
    <property type="entry name" value="bHLH_dom"/>
</dbReference>
<evidence type="ECO:0000256" key="5">
    <source>
        <dbReference type="SAM" id="Coils"/>
    </source>
</evidence>
<dbReference type="InterPro" id="IPR036638">
    <property type="entry name" value="HLH_DNA-bd_sf"/>
</dbReference>
<keyword evidence="4" id="KW-0539">Nucleus</keyword>
<accession>A0AAN7QLW3</accession>
<gene>
    <name evidence="7" type="ORF">SAY87_030530</name>
</gene>
<keyword evidence="5" id="KW-0175">Coiled coil</keyword>
<reference evidence="7 8" key="1">
    <citation type="journal article" date="2023" name="Hortic Res">
        <title>Pangenome of water caltrop reveals structural variations and asymmetric subgenome divergence after allopolyploidization.</title>
        <authorList>
            <person name="Zhang X."/>
            <person name="Chen Y."/>
            <person name="Wang L."/>
            <person name="Yuan Y."/>
            <person name="Fang M."/>
            <person name="Shi L."/>
            <person name="Lu R."/>
            <person name="Comes H.P."/>
            <person name="Ma Y."/>
            <person name="Chen Y."/>
            <person name="Huang G."/>
            <person name="Zhou Y."/>
            <person name="Zheng Z."/>
            <person name="Qiu Y."/>
        </authorList>
    </citation>
    <scope>NUCLEOTIDE SEQUENCE [LARGE SCALE GENOMIC DNA]</scope>
    <source>
        <tissue evidence="7">Roots</tissue>
    </source>
</reference>
<comment type="caution">
    <text evidence="7">The sequence shown here is derived from an EMBL/GenBank/DDBJ whole genome shotgun (WGS) entry which is preliminary data.</text>
</comment>
<dbReference type="Proteomes" id="UP001345219">
    <property type="component" value="Chromosome 24"/>
</dbReference>
<name>A0AAN7QLW3_9MYRT</name>
<evidence type="ECO:0000256" key="1">
    <source>
        <dbReference type="ARBA" id="ARBA00004123"/>
    </source>
</evidence>
<keyword evidence="2" id="KW-0805">Transcription regulation</keyword>
<feature type="domain" description="BHLH" evidence="6">
    <location>
        <begin position="15"/>
        <end position="67"/>
    </location>
</feature>
<keyword evidence="3" id="KW-0804">Transcription</keyword>
<dbReference type="EMBL" id="JAXIOK010000005">
    <property type="protein sequence ID" value="KAK4769998.1"/>
    <property type="molecule type" value="Genomic_DNA"/>
</dbReference>
<evidence type="ECO:0000313" key="8">
    <source>
        <dbReference type="Proteomes" id="UP001345219"/>
    </source>
</evidence>
<comment type="subcellular location">
    <subcellularLocation>
        <location evidence="1">Nucleus</location>
    </subcellularLocation>
</comment>
<proteinExistence type="predicted"/>
<dbReference type="GO" id="GO:0090575">
    <property type="term" value="C:RNA polymerase II transcription regulator complex"/>
    <property type="evidence" value="ECO:0007669"/>
    <property type="project" value="TreeGrafter"/>
</dbReference>
<keyword evidence="8" id="KW-1185">Reference proteome</keyword>
<dbReference type="PANTHER" id="PTHR13935">
    <property type="entry name" value="ACHAETE-SCUTE TRANSCRIPTION FACTOR-RELATED"/>
    <property type="match status" value="1"/>
</dbReference>
<dbReference type="AlphaFoldDB" id="A0AAN7QLW3"/>
<sequence length="194" mass="21647">MNMEMRGNPSLLASSSRADRKTIERNRRNHMTSLFITLNSLIQRQNPTEVSSLPDQLDAATNYIKRLKIKIEELREKKENLTGLESLNSSIGSMAPRIYIHRTGSAIVVDLITGSSCHDHQGLFNEVVRVMNEEGAEVVSASFSAVGSNVFHTIRSEMRQHDNAGLEEGDSSLMLTAARISHRLEKIGCVDYAY</sequence>
<dbReference type="GO" id="GO:0000981">
    <property type="term" value="F:DNA-binding transcription factor activity, RNA polymerase II-specific"/>
    <property type="evidence" value="ECO:0007669"/>
    <property type="project" value="TreeGrafter"/>
</dbReference>
<dbReference type="Pfam" id="PF00010">
    <property type="entry name" value="HLH"/>
    <property type="match status" value="1"/>
</dbReference>
<dbReference type="Gene3D" id="4.10.280.10">
    <property type="entry name" value="Helix-loop-helix DNA-binding domain"/>
    <property type="match status" value="1"/>
</dbReference>
<feature type="coiled-coil region" evidence="5">
    <location>
        <begin position="57"/>
        <end position="87"/>
    </location>
</feature>
<organism evidence="7 8">
    <name type="scientific">Trapa incisa</name>
    <dbReference type="NCBI Taxonomy" id="236973"/>
    <lineage>
        <taxon>Eukaryota</taxon>
        <taxon>Viridiplantae</taxon>
        <taxon>Streptophyta</taxon>
        <taxon>Embryophyta</taxon>
        <taxon>Tracheophyta</taxon>
        <taxon>Spermatophyta</taxon>
        <taxon>Magnoliopsida</taxon>
        <taxon>eudicotyledons</taxon>
        <taxon>Gunneridae</taxon>
        <taxon>Pentapetalae</taxon>
        <taxon>rosids</taxon>
        <taxon>malvids</taxon>
        <taxon>Myrtales</taxon>
        <taxon>Lythraceae</taxon>
        <taxon>Trapa</taxon>
    </lineage>
</organism>
<dbReference type="PANTHER" id="PTHR13935:SF90">
    <property type="entry name" value="TRANSCRIPTION FACTOR BHLH162"/>
    <property type="match status" value="1"/>
</dbReference>
<evidence type="ECO:0000256" key="2">
    <source>
        <dbReference type="ARBA" id="ARBA00023015"/>
    </source>
</evidence>
<evidence type="ECO:0000256" key="4">
    <source>
        <dbReference type="ARBA" id="ARBA00023242"/>
    </source>
</evidence>
<evidence type="ECO:0000259" key="6">
    <source>
        <dbReference type="PROSITE" id="PS50888"/>
    </source>
</evidence>
<dbReference type="SUPFAM" id="SSF47459">
    <property type="entry name" value="HLH, helix-loop-helix DNA-binding domain"/>
    <property type="match status" value="1"/>
</dbReference>
<protein>
    <recommendedName>
        <fullName evidence="6">BHLH domain-containing protein</fullName>
    </recommendedName>
</protein>
<evidence type="ECO:0000313" key="7">
    <source>
        <dbReference type="EMBL" id="KAK4769998.1"/>
    </source>
</evidence>
<dbReference type="PROSITE" id="PS50888">
    <property type="entry name" value="BHLH"/>
    <property type="match status" value="1"/>
</dbReference>